<dbReference type="AlphaFoldDB" id="A0A941E156"/>
<reference evidence="10" key="1">
    <citation type="submission" date="2021-04" db="EMBL/GenBank/DDBJ databases">
        <title>novel species isolated from subtropical streams in China.</title>
        <authorList>
            <person name="Lu H."/>
        </authorList>
    </citation>
    <scope>NUCLEOTIDE SEQUENCE</scope>
    <source>
        <strain evidence="10">FT137W</strain>
    </source>
</reference>
<keyword evidence="2" id="KW-0479">Metal-binding</keyword>
<evidence type="ECO:0000256" key="7">
    <source>
        <dbReference type="ARBA" id="ARBA00023004"/>
    </source>
</evidence>
<dbReference type="EMBL" id="JAGSPJ010000006">
    <property type="protein sequence ID" value="MBR7801324.1"/>
    <property type="molecule type" value="Genomic_DNA"/>
</dbReference>
<organism evidence="10 11">
    <name type="scientific">Undibacterium fentianense</name>
    <dbReference type="NCBI Taxonomy" id="2828728"/>
    <lineage>
        <taxon>Bacteria</taxon>
        <taxon>Pseudomonadati</taxon>
        <taxon>Pseudomonadota</taxon>
        <taxon>Betaproteobacteria</taxon>
        <taxon>Burkholderiales</taxon>
        <taxon>Oxalobacteraceae</taxon>
        <taxon>Undibacterium</taxon>
    </lineage>
</organism>
<dbReference type="InterPro" id="IPR027450">
    <property type="entry name" value="AlkB-like"/>
</dbReference>
<dbReference type="GO" id="GO:0006307">
    <property type="term" value="P:DNA alkylation repair"/>
    <property type="evidence" value="ECO:0007669"/>
    <property type="project" value="InterPro"/>
</dbReference>
<keyword evidence="7" id="KW-0408">Iron</keyword>
<keyword evidence="6" id="KW-0560">Oxidoreductase</keyword>
<sequence>MQQSSLFDKPDISEILSLPDAKIQYFPHCYTKPEADQLYQQLQQEIPWRHEQIRIAGIVRLQPRLSAWFGDADATYTYSGLKLQPLAWSSVLLQIKEKLEDTCHTAFNSVLLNYYRDHQDSMGWHSDDEKELGAQPVIASLTLGEERLFQLKHKHRPELRYKIPLAHGSLLVMAGETQHHWLHAIAKEKSHISGRINLTFRRILK</sequence>
<dbReference type="InterPro" id="IPR005123">
    <property type="entry name" value="Oxoglu/Fe-dep_dioxygenase_dom"/>
</dbReference>
<evidence type="ECO:0000256" key="3">
    <source>
        <dbReference type="ARBA" id="ARBA00022763"/>
    </source>
</evidence>
<dbReference type="RefSeq" id="WP_212676433.1">
    <property type="nucleotide sequence ID" value="NZ_JAGSPJ010000006.1"/>
</dbReference>
<dbReference type="PROSITE" id="PS51471">
    <property type="entry name" value="FE2OG_OXY"/>
    <property type="match status" value="1"/>
</dbReference>
<dbReference type="PANTHER" id="PTHR31212">
    <property type="entry name" value="ALPHA-KETOGLUTARATE-DEPENDENT DIOXYGENASE ALKB HOMOLOG 3"/>
    <property type="match status" value="1"/>
</dbReference>
<keyword evidence="4" id="KW-0460">Magnesium</keyword>
<gene>
    <name evidence="10" type="ORF">KDM90_15045</name>
</gene>
<proteinExistence type="predicted"/>
<feature type="domain" description="Fe2OG dioxygenase" evidence="9">
    <location>
        <begin position="106"/>
        <end position="204"/>
    </location>
</feature>
<dbReference type="InterPro" id="IPR032854">
    <property type="entry name" value="ALKBH3"/>
</dbReference>
<evidence type="ECO:0000256" key="1">
    <source>
        <dbReference type="ARBA" id="ARBA00001954"/>
    </source>
</evidence>
<evidence type="ECO:0000256" key="2">
    <source>
        <dbReference type="ARBA" id="ARBA00022723"/>
    </source>
</evidence>
<keyword evidence="5 10" id="KW-0223">Dioxygenase</keyword>
<comment type="cofactor">
    <cofactor evidence="1">
        <name>Fe(2+)</name>
        <dbReference type="ChEBI" id="CHEBI:29033"/>
    </cofactor>
</comment>
<accession>A0A941E156</accession>
<keyword evidence="8" id="KW-0234">DNA repair</keyword>
<name>A0A941E156_9BURK</name>
<evidence type="ECO:0000256" key="5">
    <source>
        <dbReference type="ARBA" id="ARBA00022964"/>
    </source>
</evidence>
<evidence type="ECO:0000256" key="8">
    <source>
        <dbReference type="ARBA" id="ARBA00023204"/>
    </source>
</evidence>
<dbReference type="PANTHER" id="PTHR31212:SF4">
    <property type="entry name" value="ALPHA-KETOGLUTARATE-DEPENDENT DIOXYGENASE ALKB HOMOLOG 3"/>
    <property type="match status" value="1"/>
</dbReference>
<evidence type="ECO:0000256" key="4">
    <source>
        <dbReference type="ARBA" id="ARBA00022842"/>
    </source>
</evidence>
<dbReference type="GO" id="GO:0140097">
    <property type="term" value="F:catalytic activity, acting on DNA"/>
    <property type="evidence" value="ECO:0007669"/>
    <property type="project" value="UniProtKB-ARBA"/>
</dbReference>
<dbReference type="SUPFAM" id="SSF51197">
    <property type="entry name" value="Clavaminate synthase-like"/>
    <property type="match status" value="1"/>
</dbReference>
<dbReference type="Proteomes" id="UP000678545">
    <property type="component" value="Unassembled WGS sequence"/>
</dbReference>
<dbReference type="GO" id="GO:0046872">
    <property type="term" value="F:metal ion binding"/>
    <property type="evidence" value="ECO:0007669"/>
    <property type="project" value="UniProtKB-KW"/>
</dbReference>
<dbReference type="Gene3D" id="2.60.120.590">
    <property type="entry name" value="Alpha-ketoglutarate-dependent dioxygenase AlkB-like"/>
    <property type="match status" value="1"/>
</dbReference>
<dbReference type="GO" id="GO:0016787">
    <property type="term" value="F:hydrolase activity"/>
    <property type="evidence" value="ECO:0007669"/>
    <property type="project" value="UniProtKB-ARBA"/>
</dbReference>
<evidence type="ECO:0000313" key="10">
    <source>
        <dbReference type="EMBL" id="MBR7801324.1"/>
    </source>
</evidence>
<dbReference type="GO" id="GO:0032451">
    <property type="term" value="F:demethylase activity"/>
    <property type="evidence" value="ECO:0007669"/>
    <property type="project" value="UniProtKB-ARBA"/>
</dbReference>
<keyword evidence="3" id="KW-0227">DNA damage</keyword>
<dbReference type="GO" id="GO:0051213">
    <property type="term" value="F:dioxygenase activity"/>
    <property type="evidence" value="ECO:0007669"/>
    <property type="project" value="UniProtKB-KW"/>
</dbReference>
<dbReference type="FunFam" id="2.60.120.590:FF:000004">
    <property type="entry name" value="DNA oxidative demethylase ALKBH2"/>
    <property type="match status" value="1"/>
</dbReference>
<protein>
    <submittedName>
        <fullName evidence="10">Alpha-ketoglutarate-dependent dioxygenase AlkB</fullName>
    </submittedName>
</protein>
<keyword evidence="11" id="KW-1185">Reference proteome</keyword>
<dbReference type="GO" id="GO:0016705">
    <property type="term" value="F:oxidoreductase activity, acting on paired donors, with incorporation or reduction of molecular oxygen"/>
    <property type="evidence" value="ECO:0007669"/>
    <property type="project" value="UniProtKB-ARBA"/>
</dbReference>
<evidence type="ECO:0000313" key="11">
    <source>
        <dbReference type="Proteomes" id="UP000678545"/>
    </source>
</evidence>
<comment type="caution">
    <text evidence="10">The sequence shown here is derived from an EMBL/GenBank/DDBJ whole genome shotgun (WGS) entry which is preliminary data.</text>
</comment>
<dbReference type="InterPro" id="IPR037151">
    <property type="entry name" value="AlkB-like_sf"/>
</dbReference>
<dbReference type="Pfam" id="PF13532">
    <property type="entry name" value="2OG-FeII_Oxy_2"/>
    <property type="match status" value="1"/>
</dbReference>
<evidence type="ECO:0000256" key="6">
    <source>
        <dbReference type="ARBA" id="ARBA00023002"/>
    </source>
</evidence>
<evidence type="ECO:0000259" key="9">
    <source>
        <dbReference type="PROSITE" id="PS51471"/>
    </source>
</evidence>